<evidence type="ECO:0000313" key="4">
    <source>
        <dbReference type="Proteomes" id="UP000245802"/>
    </source>
</evidence>
<feature type="compositionally biased region" description="Low complexity" evidence="1">
    <location>
        <begin position="1022"/>
        <end position="1098"/>
    </location>
</feature>
<feature type="region of interest" description="Disordered" evidence="1">
    <location>
        <begin position="961"/>
        <end position="1202"/>
    </location>
</feature>
<keyword evidence="2" id="KW-1133">Transmembrane helix</keyword>
<feature type="region of interest" description="Disordered" evidence="1">
    <location>
        <begin position="793"/>
        <end position="843"/>
    </location>
</feature>
<feature type="transmembrane region" description="Helical" evidence="2">
    <location>
        <begin position="70"/>
        <end position="89"/>
    </location>
</feature>
<gene>
    <name evidence="3" type="ORF">C1280_05675</name>
</gene>
<evidence type="ECO:0008006" key="5">
    <source>
        <dbReference type="Google" id="ProtNLM"/>
    </source>
</evidence>
<sequence>MAHPIGPAGGCDAVNANTELWAVLDRIGARFRRVRLLGGLAACWAVLALLGLAAGARLAADGSAAGTGRLLALALATAAVVVGAAWWAASRRAAPDRLWVARRIEAQHPDLSALLLAAVDQHPGPDGRFSFLQATVLESAVEHSRAHDWDEAVPPRRLTLTRVAHGLALAGLVVVVGWLGFRTAATAGDNAGAPVAGETFGAGAKVEVEPGHTEIERGSALVVTARFRGPVPADVTFVTEGATPALAPRAMQRQLDDPTFAAYVPSVTADLTYRVEFTGGRSDDFRVKVFEHPELRKVNAGLVFPNYTALEPKTIDDVRHVTAVEGTEITLYCHLSKAVTRAVLVDKQKQEQPLIPHDIERHVYKITLTPTASERYQVQLADADGRANKLPADITINVTRNMPPVVTVPQPGRDARVSPLEELPLKADLRDDFGVVRHGLTVTAVGQSPQEVVLGEGAGKAAPKRVQPTHLIDFEKLKAQPDQVVSYYFWAEDIGPDGKPRRTSGDMYFAEVRHFEEIFRQGEQQTAEQQERERQEREQQGQQGGNAEAADQLAEMQKQIVNATWRLIRREVSITPTDKFAPDVKLLGESQQAVIDRAGALSERLQGESAEHLGRAVKLMEEAKKRLGESADQNAPGTLPAALASEQAAYQALLKLRAREFDVTRNNSRQQRQSGSSANSSRSPSQRQLQQLDLADERQRYETQSAAREQRNQQAQRDREQRENQELADRLKELARRQTDLTDRVKELQSALEQARDQKQKEELQQQLKKLRDQQQQVLRDTDQLQERLEQEQNRDRLAGAREQVEQSREAVRQASEALERGQLGQAVNEGTRAQRQLDATREQLRRETAARFGEEMRDLRQQARKLDDEQQKLTKQLDELKQSPKPGLNSGTDREQVQKGLEEQKKQLDQITDRVQKVVQEAEKSEPQLAQELYNTARTAAEQKVGYSLDLARRLAAGGLPEAADASRKAAEGTAQLRKGIEKASEAVVGDQTDALRRAQRELNDLSDQVNREVAQATGRPQPGQNQNQPGQNQPGQNQPAAAGKEPGQNQPGQGQPAQGQPGQNQPAPGQGQPAQGQPGRNQPGQGNQPDQNQPGQGQPGQGQQGQPGQGNAPGRNQPGQNQTGQGQPGQAQPGQGQNQPGQGNQPGQNQPGTPNPRRLTDPSGQPGGRPQLGGREQGEPGGTGGGAAGGPIREEGFREWYDRMRATEELIDDPQLRAEAARIRERVRSAREEFKRHSKEPDWGLFQKTVAQPLNELRDRVGEELRRRESPNALVPIDRDPVPPEFADGVRRYYERLGSGK</sequence>
<feature type="compositionally biased region" description="Basic and acidic residues" evidence="1">
    <location>
        <begin position="529"/>
        <end position="539"/>
    </location>
</feature>
<keyword evidence="2" id="KW-0812">Transmembrane</keyword>
<evidence type="ECO:0000256" key="2">
    <source>
        <dbReference type="SAM" id="Phobius"/>
    </source>
</evidence>
<feature type="compositionally biased region" description="Basic and acidic residues" evidence="1">
    <location>
        <begin position="995"/>
        <end position="1005"/>
    </location>
</feature>
<feature type="compositionally biased region" description="Low complexity" evidence="1">
    <location>
        <begin position="1111"/>
        <end position="1158"/>
    </location>
</feature>
<evidence type="ECO:0000313" key="3">
    <source>
        <dbReference type="EMBL" id="AWM36564.1"/>
    </source>
</evidence>
<feature type="transmembrane region" description="Helical" evidence="2">
    <location>
        <begin position="36"/>
        <end position="58"/>
    </location>
</feature>
<dbReference type="EMBL" id="CP025958">
    <property type="protein sequence ID" value="AWM36564.1"/>
    <property type="molecule type" value="Genomic_DNA"/>
</dbReference>
<name>A0A2Z3H4M6_9BACT</name>
<accession>A0A2Z3H4M6</accession>
<evidence type="ECO:0000256" key="1">
    <source>
        <dbReference type="SAM" id="MobiDB-lite"/>
    </source>
</evidence>
<feature type="transmembrane region" description="Helical" evidence="2">
    <location>
        <begin position="163"/>
        <end position="181"/>
    </location>
</feature>
<organism evidence="3 4">
    <name type="scientific">Gemmata obscuriglobus</name>
    <dbReference type="NCBI Taxonomy" id="114"/>
    <lineage>
        <taxon>Bacteria</taxon>
        <taxon>Pseudomonadati</taxon>
        <taxon>Planctomycetota</taxon>
        <taxon>Planctomycetia</taxon>
        <taxon>Gemmatales</taxon>
        <taxon>Gemmataceae</taxon>
        <taxon>Gemmata</taxon>
    </lineage>
</organism>
<dbReference type="KEGG" id="gog:C1280_05675"/>
<feature type="region of interest" description="Disordered" evidence="1">
    <location>
        <begin position="878"/>
        <end position="900"/>
    </location>
</feature>
<keyword evidence="4" id="KW-1185">Reference proteome</keyword>
<feature type="compositionally biased region" description="Low complexity" evidence="1">
    <location>
        <begin position="665"/>
        <end position="692"/>
    </location>
</feature>
<feature type="compositionally biased region" description="Gly residues" evidence="1">
    <location>
        <begin position="1099"/>
        <end position="1110"/>
    </location>
</feature>
<keyword evidence="2" id="KW-0472">Membrane</keyword>
<dbReference type="Proteomes" id="UP000245802">
    <property type="component" value="Chromosome"/>
</dbReference>
<proteinExistence type="predicted"/>
<protein>
    <recommendedName>
        <fullName evidence="5">DUF4175 domain-containing protein</fullName>
    </recommendedName>
</protein>
<feature type="region of interest" description="Disordered" evidence="1">
    <location>
        <begin position="664"/>
        <end position="725"/>
    </location>
</feature>
<feature type="compositionally biased region" description="Basic and acidic residues" evidence="1">
    <location>
        <begin position="793"/>
        <end position="812"/>
    </location>
</feature>
<reference evidence="3 4" key="1">
    <citation type="submission" date="2018-01" db="EMBL/GenBank/DDBJ databases">
        <title>G. obscuriglobus.</title>
        <authorList>
            <person name="Franke J."/>
            <person name="Blomberg W."/>
            <person name="Selmecki A."/>
        </authorList>
    </citation>
    <scope>NUCLEOTIDE SEQUENCE [LARGE SCALE GENOMIC DNA]</scope>
    <source>
        <strain evidence="3 4">DSM 5831</strain>
    </source>
</reference>
<feature type="compositionally biased region" description="Gly residues" evidence="1">
    <location>
        <begin position="1181"/>
        <end position="1191"/>
    </location>
</feature>
<feature type="compositionally biased region" description="Basic and acidic residues" evidence="1">
    <location>
        <begin position="708"/>
        <end position="725"/>
    </location>
</feature>
<feature type="region of interest" description="Disordered" evidence="1">
    <location>
        <begin position="522"/>
        <end position="551"/>
    </location>
</feature>